<dbReference type="PANTHER" id="PTHR20917:SF0">
    <property type="entry name" value="CALCIUM LOAD-ACTIVATED CALCIUM CHANNEL"/>
    <property type="match status" value="1"/>
</dbReference>
<evidence type="ECO:0000256" key="14">
    <source>
        <dbReference type="PIRNR" id="PIRNR023322"/>
    </source>
</evidence>
<organism evidence="17">
    <name type="scientific">Mesocestoides corti</name>
    <name type="common">Flatworm</name>
    <dbReference type="NCBI Taxonomy" id="53468"/>
    <lineage>
        <taxon>Eukaryota</taxon>
        <taxon>Metazoa</taxon>
        <taxon>Spiralia</taxon>
        <taxon>Lophotrochozoa</taxon>
        <taxon>Platyhelminthes</taxon>
        <taxon>Cestoda</taxon>
        <taxon>Eucestoda</taxon>
        <taxon>Cyclophyllidea</taxon>
        <taxon>Mesocestoididae</taxon>
        <taxon>Mesocestoides</taxon>
    </lineage>
</organism>
<evidence type="ECO:0000256" key="7">
    <source>
        <dbReference type="ARBA" id="ARBA00022824"/>
    </source>
</evidence>
<dbReference type="InterPro" id="IPR008559">
    <property type="entry name" value="TMCO1"/>
</dbReference>
<dbReference type="PANTHER" id="PTHR20917">
    <property type="entry name" value="PNAS-RELATED"/>
    <property type="match status" value="1"/>
</dbReference>
<evidence type="ECO:0000256" key="2">
    <source>
        <dbReference type="ARBA" id="ARBA00006537"/>
    </source>
</evidence>
<evidence type="ECO:0000256" key="15">
    <source>
        <dbReference type="SAM" id="Coils"/>
    </source>
</evidence>
<keyword evidence="4" id="KW-0109">Calcium transport</keyword>
<evidence type="ECO:0000256" key="16">
    <source>
        <dbReference type="SAM" id="Phobius"/>
    </source>
</evidence>
<dbReference type="InterPro" id="IPR002809">
    <property type="entry name" value="EMC3/TMCO1"/>
</dbReference>
<evidence type="ECO:0000256" key="5">
    <source>
        <dbReference type="ARBA" id="ARBA00022673"/>
    </source>
</evidence>
<evidence type="ECO:0000256" key="10">
    <source>
        <dbReference type="ARBA" id="ARBA00023054"/>
    </source>
</evidence>
<dbReference type="PIRSF" id="PIRSF023322">
    <property type="entry name" value="DUF841_euk"/>
    <property type="match status" value="1"/>
</dbReference>
<dbReference type="GO" id="GO:0005789">
    <property type="term" value="C:endoplasmic reticulum membrane"/>
    <property type="evidence" value="ECO:0007669"/>
    <property type="project" value="UniProtKB-SubCell"/>
</dbReference>
<keyword evidence="8 14" id="KW-0106">Calcium</keyword>
<keyword evidence="7 14" id="KW-0256">Endoplasmic reticulum</keyword>
<protein>
    <recommendedName>
        <fullName evidence="14">Calcium load-activated calcium channel</fullName>
        <shortName evidence="14">CLAC channel</shortName>
    </recommendedName>
</protein>
<dbReference type="GO" id="GO:0032469">
    <property type="term" value="P:endoplasmic reticulum calcium ion homeostasis"/>
    <property type="evidence" value="ECO:0007669"/>
    <property type="project" value="UniProtKB-UniRule"/>
</dbReference>
<keyword evidence="12 14" id="KW-0472">Membrane</keyword>
<keyword evidence="10 15" id="KW-0175">Coiled coil</keyword>
<keyword evidence="11 14" id="KW-0406">Ion transport</keyword>
<keyword evidence="5 14" id="KW-0107">Calcium channel</keyword>
<evidence type="ECO:0000256" key="6">
    <source>
        <dbReference type="ARBA" id="ARBA00022692"/>
    </source>
</evidence>
<evidence type="ECO:0000256" key="9">
    <source>
        <dbReference type="ARBA" id="ARBA00022989"/>
    </source>
</evidence>
<dbReference type="SMART" id="SM01415">
    <property type="entry name" value="DUF106"/>
    <property type="match status" value="1"/>
</dbReference>
<keyword evidence="13" id="KW-0407">Ion channel</keyword>
<dbReference type="AlphaFoldDB" id="A0A5K3FP84"/>
<comment type="similarity">
    <text evidence="2 14">Belongs to the TMCO1 family.</text>
</comment>
<comment type="subcellular location">
    <subcellularLocation>
        <location evidence="1">Endoplasmic reticulum membrane</location>
        <topology evidence="1">Multi-pass membrane protein</topology>
    </subcellularLocation>
</comment>
<feature type="coiled-coil region" evidence="15">
    <location>
        <begin position="62"/>
        <end position="116"/>
    </location>
</feature>
<evidence type="ECO:0000256" key="1">
    <source>
        <dbReference type="ARBA" id="ARBA00004477"/>
    </source>
</evidence>
<evidence type="ECO:0000256" key="8">
    <source>
        <dbReference type="ARBA" id="ARBA00022837"/>
    </source>
</evidence>
<evidence type="ECO:0000256" key="13">
    <source>
        <dbReference type="ARBA" id="ARBA00023303"/>
    </source>
</evidence>
<dbReference type="GO" id="GO:0005262">
    <property type="term" value="F:calcium channel activity"/>
    <property type="evidence" value="ECO:0007669"/>
    <property type="project" value="UniProtKB-UniRule"/>
</dbReference>
<dbReference type="WBParaSite" id="MCU_009394-RA">
    <property type="protein sequence ID" value="MCU_009394-RA"/>
    <property type="gene ID" value="MCU_009394"/>
</dbReference>
<evidence type="ECO:0000256" key="3">
    <source>
        <dbReference type="ARBA" id="ARBA00022448"/>
    </source>
</evidence>
<keyword evidence="3 14" id="KW-0813">Transport</keyword>
<reference evidence="17" key="1">
    <citation type="submission" date="2019-11" db="UniProtKB">
        <authorList>
            <consortium name="WormBaseParasite"/>
        </authorList>
    </citation>
    <scope>IDENTIFICATION</scope>
</reference>
<accession>A0A5K3FP84</accession>
<evidence type="ECO:0000256" key="12">
    <source>
        <dbReference type="ARBA" id="ARBA00023136"/>
    </source>
</evidence>
<evidence type="ECO:0000256" key="4">
    <source>
        <dbReference type="ARBA" id="ARBA00022568"/>
    </source>
</evidence>
<dbReference type="Pfam" id="PF01956">
    <property type="entry name" value="EMC3_TMCO1"/>
    <property type="match status" value="1"/>
</dbReference>
<evidence type="ECO:0000313" key="17">
    <source>
        <dbReference type="WBParaSite" id="MCU_009394-RA"/>
    </source>
</evidence>
<feature type="transmembrane region" description="Helical" evidence="16">
    <location>
        <begin position="35"/>
        <end position="56"/>
    </location>
</feature>
<keyword evidence="6 16" id="KW-0812">Transmembrane</keyword>
<evidence type="ECO:0000256" key="11">
    <source>
        <dbReference type="ARBA" id="ARBA00023065"/>
    </source>
</evidence>
<sequence>MNRPTKHKSCYFNHCFVNSASAVFELVCDMLQDTLLIVFISLFTAFLGEGITWLLVYRTDKFKKLQAEVDKHSKKLERQRDTTSENKIDKAAKKRLEKQEERLKSFTRDLSMVKMKSMFVTGVIFTSLFSVCNTSFDGRVVCKLPFTPISWLQGLSHRNLPGKDFTDCSFIFLYIICTMSIRQNVQKMLGFSPSRAANQNAYGATS</sequence>
<proteinExistence type="inferred from homology"/>
<comment type="function">
    <text evidence="14">Calcium-selective channel required to prevent calcium stores from overfilling.</text>
</comment>
<name>A0A5K3FP84_MESCO</name>
<keyword evidence="9 16" id="KW-1133">Transmembrane helix</keyword>